<dbReference type="EMBL" id="AC149208">
    <property type="protein sequence ID" value="ABD28751.2"/>
    <property type="molecule type" value="Genomic_DNA"/>
</dbReference>
<evidence type="ECO:0000256" key="1">
    <source>
        <dbReference type="SAM" id="SignalP"/>
    </source>
</evidence>
<keyword evidence="1" id="KW-0732">Signal</keyword>
<dbReference type="AlphaFoldDB" id="Q2HU83"/>
<evidence type="ECO:0008006" key="3">
    <source>
        <dbReference type="Google" id="ProtNLM"/>
    </source>
</evidence>
<name>Q2HU83_MEDTR</name>
<organism evidence="2">
    <name type="scientific">Medicago truncatula</name>
    <name type="common">Barrel medic</name>
    <name type="synonym">Medicago tribuloides</name>
    <dbReference type="NCBI Taxonomy" id="3880"/>
    <lineage>
        <taxon>Eukaryota</taxon>
        <taxon>Viridiplantae</taxon>
        <taxon>Streptophyta</taxon>
        <taxon>Embryophyta</taxon>
        <taxon>Tracheophyta</taxon>
        <taxon>Spermatophyta</taxon>
        <taxon>Magnoliopsida</taxon>
        <taxon>eudicotyledons</taxon>
        <taxon>Gunneridae</taxon>
        <taxon>Pentapetalae</taxon>
        <taxon>rosids</taxon>
        <taxon>fabids</taxon>
        <taxon>Fabales</taxon>
        <taxon>Fabaceae</taxon>
        <taxon>Papilionoideae</taxon>
        <taxon>50 kb inversion clade</taxon>
        <taxon>NPAAA clade</taxon>
        <taxon>Hologalegina</taxon>
        <taxon>IRL clade</taxon>
        <taxon>Trifolieae</taxon>
        <taxon>Medicago</taxon>
    </lineage>
</organism>
<protein>
    <recommendedName>
        <fullName evidence="3">Transmembrane protein</fullName>
    </recommendedName>
</protein>
<feature type="chain" id="PRO_5004209577" description="Transmembrane protein" evidence="1">
    <location>
        <begin position="23"/>
        <end position="43"/>
    </location>
</feature>
<reference evidence="2" key="1">
    <citation type="submission" date="2004-10" db="EMBL/GenBank/DDBJ databases">
        <authorList>
            <person name="Town C.D."/>
        </authorList>
    </citation>
    <scope>NUCLEOTIDE SEQUENCE</scope>
</reference>
<proteinExistence type="predicted"/>
<reference evidence="2" key="2">
    <citation type="submission" date="2007-03" db="EMBL/GenBank/DDBJ databases">
        <authorList>
            <consortium name="The International Medicago Genome Annotation Group"/>
        </authorList>
    </citation>
    <scope>NUCLEOTIDE SEQUENCE</scope>
</reference>
<feature type="signal peptide" evidence="1">
    <location>
        <begin position="1"/>
        <end position="22"/>
    </location>
</feature>
<sequence length="43" mass="5158">MSMWLLQMLKMWLLQMLNTVQMQENGRQRNLSLADATSWRLCS</sequence>
<accession>Q2HU83</accession>
<evidence type="ECO:0000313" key="2">
    <source>
        <dbReference type="EMBL" id="ABD28751.2"/>
    </source>
</evidence>
<gene>
    <name evidence="2" type="ORF">MtrDRAFT_AC149208g35v2</name>
</gene>